<evidence type="ECO:0000256" key="5">
    <source>
        <dbReference type="ARBA" id="ARBA00023136"/>
    </source>
</evidence>
<dbReference type="AlphaFoldDB" id="A0A1E7FXY1"/>
<dbReference type="GO" id="GO:0042285">
    <property type="term" value="F:xylosyltransferase activity"/>
    <property type="evidence" value="ECO:0007669"/>
    <property type="project" value="TreeGrafter"/>
</dbReference>
<dbReference type="KEGG" id="fcy:FRACYDRAFT_267442"/>
<dbReference type="GO" id="GO:0016020">
    <property type="term" value="C:membrane"/>
    <property type="evidence" value="ECO:0007669"/>
    <property type="project" value="UniProtKB-SubCell"/>
</dbReference>
<dbReference type="GO" id="GO:0015020">
    <property type="term" value="F:glucuronosyltransferase activity"/>
    <property type="evidence" value="ECO:0007669"/>
    <property type="project" value="TreeGrafter"/>
</dbReference>
<protein>
    <submittedName>
        <fullName evidence="7">Uncharacterized protein</fullName>
    </submittedName>
</protein>
<evidence type="ECO:0000256" key="3">
    <source>
        <dbReference type="ARBA" id="ARBA00022968"/>
    </source>
</evidence>
<keyword evidence="2" id="KW-0812">Transmembrane</keyword>
<evidence type="ECO:0000256" key="1">
    <source>
        <dbReference type="ARBA" id="ARBA00004606"/>
    </source>
</evidence>
<name>A0A1E7FXY1_9STRA</name>
<dbReference type="PANTHER" id="PTHR12270">
    <property type="entry name" value="GLYCOSYLTRANSFERASE-RELATED"/>
    <property type="match status" value="1"/>
</dbReference>
<keyword evidence="3" id="KW-0735">Signal-anchor</keyword>
<organism evidence="7 8">
    <name type="scientific">Fragilariopsis cylindrus CCMP1102</name>
    <dbReference type="NCBI Taxonomy" id="635003"/>
    <lineage>
        <taxon>Eukaryota</taxon>
        <taxon>Sar</taxon>
        <taxon>Stramenopiles</taxon>
        <taxon>Ochrophyta</taxon>
        <taxon>Bacillariophyta</taxon>
        <taxon>Bacillariophyceae</taxon>
        <taxon>Bacillariophycidae</taxon>
        <taxon>Bacillariales</taxon>
        <taxon>Bacillariaceae</taxon>
        <taxon>Fragilariopsis</taxon>
    </lineage>
</organism>
<sequence length="204" mass="23364">MIIMLKPSRVSGSSSKLGKRRGFTLRISLKVIPQLSSTSFGRNHWSVMGNPPDEYWEKSYKIQYEKLFEPYIIMVSADVPLYDERFSGVVSHLATVAAHTGEQFFVLPGVFLLASAHERSESWSNRYSTRSDDETKFNQLVLKGLYYNFMKNLEDGNGPIVSENTKSKERLLLLQERESKRKDAESKSTQTDTVLYPTKSLLCY</sequence>
<keyword evidence="4" id="KW-1133">Transmembrane helix</keyword>
<dbReference type="Proteomes" id="UP000095751">
    <property type="component" value="Unassembled WGS sequence"/>
</dbReference>
<dbReference type="OrthoDB" id="411524at2759"/>
<proteinExistence type="predicted"/>
<comment type="subcellular location">
    <subcellularLocation>
        <location evidence="1">Membrane</location>
        <topology evidence="1">Single-pass type II membrane protein</topology>
    </subcellularLocation>
</comment>
<dbReference type="PANTHER" id="PTHR12270:SF52">
    <property type="entry name" value="GLYCOSYLTRANSFERASE-LIKE PROTEIN GNT13-RELATED"/>
    <property type="match status" value="1"/>
</dbReference>
<evidence type="ECO:0000256" key="4">
    <source>
        <dbReference type="ARBA" id="ARBA00022989"/>
    </source>
</evidence>
<accession>A0A1E7FXY1</accession>
<dbReference type="EMBL" id="KV784353">
    <property type="protein sequence ID" value="OEU23007.1"/>
    <property type="molecule type" value="Genomic_DNA"/>
</dbReference>
<keyword evidence="8" id="KW-1185">Reference proteome</keyword>
<keyword evidence="5" id="KW-0472">Membrane</keyword>
<evidence type="ECO:0000313" key="8">
    <source>
        <dbReference type="Proteomes" id="UP000095751"/>
    </source>
</evidence>
<evidence type="ECO:0000313" key="7">
    <source>
        <dbReference type="EMBL" id="OEU23007.1"/>
    </source>
</evidence>
<keyword evidence="6" id="KW-0325">Glycoprotein</keyword>
<evidence type="ECO:0000256" key="6">
    <source>
        <dbReference type="ARBA" id="ARBA00023180"/>
    </source>
</evidence>
<evidence type="ECO:0000256" key="2">
    <source>
        <dbReference type="ARBA" id="ARBA00022692"/>
    </source>
</evidence>
<dbReference type="GO" id="GO:0035269">
    <property type="term" value="P:protein O-linked glycosylation via mannose"/>
    <property type="evidence" value="ECO:0007669"/>
    <property type="project" value="TreeGrafter"/>
</dbReference>
<dbReference type="InterPro" id="IPR051292">
    <property type="entry name" value="Xyl/GlcA_transferase"/>
</dbReference>
<reference evidence="7 8" key="1">
    <citation type="submission" date="2016-09" db="EMBL/GenBank/DDBJ databases">
        <title>Extensive genetic diversity and differential bi-allelic expression allows diatom success in the polar Southern Ocean.</title>
        <authorList>
            <consortium name="DOE Joint Genome Institute"/>
            <person name="Mock T."/>
            <person name="Otillar R.P."/>
            <person name="Strauss J."/>
            <person name="Dupont C."/>
            <person name="Frickenhaus S."/>
            <person name="Maumus F."/>
            <person name="Mcmullan M."/>
            <person name="Sanges R."/>
            <person name="Schmutz J."/>
            <person name="Toseland A."/>
            <person name="Valas R."/>
            <person name="Veluchamy A."/>
            <person name="Ward B.J."/>
            <person name="Allen A."/>
            <person name="Barry K."/>
            <person name="Falciatore A."/>
            <person name="Ferrante M."/>
            <person name="Fortunato A.E."/>
            <person name="Gloeckner G."/>
            <person name="Gruber A."/>
            <person name="Hipkin R."/>
            <person name="Janech M."/>
            <person name="Kroth P."/>
            <person name="Leese F."/>
            <person name="Lindquist E."/>
            <person name="Lyon B.R."/>
            <person name="Martin J."/>
            <person name="Mayer C."/>
            <person name="Parker M."/>
            <person name="Quesneville H."/>
            <person name="Raymond J."/>
            <person name="Uhlig C."/>
            <person name="Valentin K.U."/>
            <person name="Worden A.Z."/>
            <person name="Armbrust E.V."/>
            <person name="Bowler C."/>
            <person name="Green B."/>
            <person name="Moulton V."/>
            <person name="Van Oosterhout C."/>
            <person name="Grigoriev I."/>
        </authorList>
    </citation>
    <scope>NUCLEOTIDE SEQUENCE [LARGE SCALE GENOMIC DNA]</scope>
    <source>
        <strain evidence="7 8">CCMP1102</strain>
    </source>
</reference>
<dbReference type="InParanoid" id="A0A1E7FXY1"/>
<gene>
    <name evidence="7" type="ORF">FRACYDRAFT_267442</name>
</gene>